<dbReference type="EMBL" id="AP019620">
    <property type="protein sequence ID" value="BBJ44147.1"/>
    <property type="molecule type" value="Genomic_DNA"/>
</dbReference>
<reference evidence="1 2" key="1">
    <citation type="journal article" date="2020" name="Int. J. Syst. Evol. Microbiol.">
        <title>Reclassification of Streptomyces castelarensis and Streptomyces sporoclivatus as later heterotypic synonyms of Streptomyces antimycoticus.</title>
        <authorList>
            <person name="Komaki H."/>
            <person name="Tamura T."/>
        </authorList>
    </citation>
    <scope>NUCLEOTIDE SEQUENCE [LARGE SCALE GENOMIC DNA]</scope>
    <source>
        <strain evidence="1 2">NBRC 100767</strain>
    </source>
</reference>
<sequence>MGRRWDTYTGTQYPDRGVAPQPATHLRAALLALNGTEVPFVVRAARPEEKADLVAEWRIQEPAWQSLFARSRLNRQLRIRMRLIPEKCEVRTLDEQWEVTWVGTTPTFATSRQYSRGPATTVSQRWTYEQGPDGRRRRVETFSFDSRELKDPLRTTVLGAGWTWRGVVFKL</sequence>
<dbReference type="Proteomes" id="UP000463951">
    <property type="component" value="Chromosome"/>
</dbReference>
<name>A0A499VDB5_9ACTN</name>
<protein>
    <submittedName>
        <fullName evidence="1">Uncharacterized protein</fullName>
    </submittedName>
</protein>
<evidence type="ECO:0000313" key="1">
    <source>
        <dbReference type="EMBL" id="BBJ44147.1"/>
    </source>
</evidence>
<accession>A0A499VDB5</accession>
<proteinExistence type="predicted"/>
<gene>
    <name evidence="1" type="ORF">SSPO_068650</name>
</gene>
<dbReference type="AlphaFoldDB" id="A0A499VDB5"/>
<evidence type="ECO:0000313" key="2">
    <source>
        <dbReference type="Proteomes" id="UP000463951"/>
    </source>
</evidence>
<organism evidence="1 2">
    <name type="scientific">Streptomyces antimycoticus</name>
    <dbReference type="NCBI Taxonomy" id="68175"/>
    <lineage>
        <taxon>Bacteria</taxon>
        <taxon>Bacillati</taxon>
        <taxon>Actinomycetota</taxon>
        <taxon>Actinomycetes</taxon>
        <taxon>Kitasatosporales</taxon>
        <taxon>Streptomycetaceae</taxon>
        <taxon>Streptomyces</taxon>
        <taxon>Streptomyces violaceusniger group</taxon>
    </lineage>
</organism>